<dbReference type="RefSeq" id="WP_091559106.1">
    <property type="nucleotide sequence ID" value="NZ_FNPH01000007.1"/>
</dbReference>
<accession>A0A1H3R5Y6</accession>
<protein>
    <submittedName>
        <fullName evidence="1">Uncharacterized protein</fullName>
    </submittedName>
</protein>
<evidence type="ECO:0000313" key="1">
    <source>
        <dbReference type="EMBL" id="SDZ21242.1"/>
    </source>
</evidence>
<dbReference type="AlphaFoldDB" id="A0A1H3R5Y6"/>
<dbReference type="EMBL" id="FNPH01000007">
    <property type="protein sequence ID" value="SDZ21242.1"/>
    <property type="molecule type" value="Genomic_DNA"/>
</dbReference>
<proteinExistence type="predicted"/>
<sequence>MLSGYRTQATVRLVVLPHAVMIRLRLSQARVKIVAVTRWIYNDRPAGVRFLAERIAAVPAELVNTSWSLAGRPCRS</sequence>
<name>A0A1H3R5Y6_9ACTN</name>
<evidence type="ECO:0000313" key="2">
    <source>
        <dbReference type="Proteomes" id="UP000242415"/>
    </source>
</evidence>
<gene>
    <name evidence="1" type="ORF">SAMN05444365_10791</name>
</gene>
<keyword evidence="2" id="KW-1185">Reference proteome</keyword>
<dbReference type="OrthoDB" id="5515732at2"/>
<reference evidence="2" key="1">
    <citation type="submission" date="2016-10" db="EMBL/GenBank/DDBJ databases">
        <authorList>
            <person name="Varghese N."/>
            <person name="Submissions S."/>
        </authorList>
    </citation>
    <scope>NUCLEOTIDE SEQUENCE [LARGE SCALE GENOMIC DNA]</scope>
    <source>
        <strain evidence="2">DSM 45245</strain>
    </source>
</reference>
<organism evidence="1 2">
    <name type="scientific">Micromonospora pattaloongensis</name>
    <dbReference type="NCBI Taxonomy" id="405436"/>
    <lineage>
        <taxon>Bacteria</taxon>
        <taxon>Bacillati</taxon>
        <taxon>Actinomycetota</taxon>
        <taxon>Actinomycetes</taxon>
        <taxon>Micromonosporales</taxon>
        <taxon>Micromonosporaceae</taxon>
        <taxon>Micromonospora</taxon>
    </lineage>
</organism>
<dbReference type="Proteomes" id="UP000242415">
    <property type="component" value="Unassembled WGS sequence"/>
</dbReference>